<gene>
    <name evidence="1" type="ORF">CCM_09399</name>
</gene>
<accession>G3JU56</accession>
<dbReference type="VEuPathDB" id="FungiDB:CCM_09399"/>
<dbReference type="AlphaFoldDB" id="G3JU56"/>
<keyword evidence="2" id="KW-1185">Reference proteome</keyword>
<dbReference type="HOGENOM" id="CLU_1855179_0_0_1"/>
<dbReference type="EMBL" id="JH126407">
    <property type="protein sequence ID" value="EGX87777.1"/>
    <property type="molecule type" value="Genomic_DNA"/>
</dbReference>
<dbReference type="Proteomes" id="UP000001610">
    <property type="component" value="Unassembled WGS sequence"/>
</dbReference>
<name>G3JU56_CORMM</name>
<organism evidence="1 2">
    <name type="scientific">Cordyceps militaris (strain CM01)</name>
    <name type="common">Caterpillar fungus</name>
    <dbReference type="NCBI Taxonomy" id="983644"/>
    <lineage>
        <taxon>Eukaryota</taxon>
        <taxon>Fungi</taxon>
        <taxon>Dikarya</taxon>
        <taxon>Ascomycota</taxon>
        <taxon>Pezizomycotina</taxon>
        <taxon>Sordariomycetes</taxon>
        <taxon>Hypocreomycetidae</taxon>
        <taxon>Hypocreales</taxon>
        <taxon>Cordycipitaceae</taxon>
        <taxon>Cordyceps</taxon>
    </lineage>
</organism>
<protein>
    <submittedName>
        <fullName evidence="1">Uncharacterized protein</fullName>
    </submittedName>
</protein>
<sequence>MASIVINFKNDEMLDTIYHKAVRLRLVEHGTKDPPVEHNTPRRVAIVVKKLQENGLRFVLWREDNLDAATPDDVVEVETQGFTAGFDHLDRGETDRTAVWVMTGYGTHSSSGHIQRLSATVSYLSGPIKVATGRGTTI</sequence>
<dbReference type="RefSeq" id="XP_006674596.1">
    <property type="nucleotide sequence ID" value="XM_006674533.1"/>
</dbReference>
<dbReference type="GeneID" id="18171402"/>
<dbReference type="KEGG" id="cmt:CCM_09399"/>
<proteinExistence type="predicted"/>
<dbReference type="InParanoid" id="G3JU56"/>
<evidence type="ECO:0000313" key="2">
    <source>
        <dbReference type="Proteomes" id="UP000001610"/>
    </source>
</evidence>
<reference evidence="1 2" key="1">
    <citation type="journal article" date="2011" name="Genome Biol.">
        <title>Genome sequence of the insect pathogenic fungus Cordyceps militaris, a valued traditional Chinese medicine.</title>
        <authorList>
            <person name="Zheng P."/>
            <person name="Xia Y."/>
            <person name="Xiao G."/>
            <person name="Xiong C."/>
            <person name="Hu X."/>
            <person name="Zhang S."/>
            <person name="Zheng H."/>
            <person name="Huang Y."/>
            <person name="Zhou Y."/>
            <person name="Wang S."/>
            <person name="Zhao G.P."/>
            <person name="Liu X."/>
            <person name="St Leger R.J."/>
            <person name="Wang C."/>
        </authorList>
    </citation>
    <scope>NUCLEOTIDE SEQUENCE [LARGE SCALE GENOMIC DNA]</scope>
    <source>
        <strain evidence="1 2">CM01</strain>
    </source>
</reference>
<evidence type="ECO:0000313" key="1">
    <source>
        <dbReference type="EMBL" id="EGX87777.1"/>
    </source>
</evidence>